<reference evidence="2 3" key="1">
    <citation type="submission" date="2017-06" db="EMBL/GenBank/DDBJ databases">
        <title>Draft genome sequence of anaerobic fermentative bacterium Anaeromicrobium sediminis DY2726D isolated from West Pacific Ocean sediments.</title>
        <authorList>
            <person name="Zeng X."/>
        </authorList>
    </citation>
    <scope>NUCLEOTIDE SEQUENCE [LARGE SCALE GENOMIC DNA]</scope>
    <source>
        <strain evidence="2 3">DY2726D</strain>
    </source>
</reference>
<dbReference type="Pfam" id="PF09527">
    <property type="entry name" value="ATPase_gene1"/>
    <property type="match status" value="1"/>
</dbReference>
<keyword evidence="1" id="KW-0812">Transmembrane</keyword>
<dbReference type="PROSITE" id="PS51257">
    <property type="entry name" value="PROKAR_LIPOPROTEIN"/>
    <property type="match status" value="1"/>
</dbReference>
<evidence type="ECO:0000256" key="1">
    <source>
        <dbReference type="SAM" id="Phobius"/>
    </source>
</evidence>
<sequence>MKREIFKNLTLVSQLGIIMVVTIGGCLYIGKYLDQLIGTRYIFMLIFIILGVISAFLNIYKLIIKNFDEKK</sequence>
<dbReference type="EMBL" id="NIBG01000017">
    <property type="protein sequence ID" value="PAB58298.1"/>
    <property type="molecule type" value="Genomic_DNA"/>
</dbReference>
<protein>
    <recommendedName>
        <fullName evidence="4">F0F1-ATPase subunit</fullName>
    </recommendedName>
</protein>
<dbReference type="Proteomes" id="UP000216024">
    <property type="component" value="Unassembled WGS sequence"/>
</dbReference>
<comment type="caution">
    <text evidence="2">The sequence shown here is derived from an EMBL/GenBank/DDBJ whole genome shotgun (WGS) entry which is preliminary data.</text>
</comment>
<dbReference type="RefSeq" id="WP_095134742.1">
    <property type="nucleotide sequence ID" value="NZ_NIBG01000017.1"/>
</dbReference>
<dbReference type="OrthoDB" id="1708087at2"/>
<proteinExistence type="predicted"/>
<evidence type="ECO:0008006" key="4">
    <source>
        <dbReference type="Google" id="ProtNLM"/>
    </source>
</evidence>
<feature type="transmembrane region" description="Helical" evidence="1">
    <location>
        <begin position="12"/>
        <end position="30"/>
    </location>
</feature>
<keyword evidence="1" id="KW-0472">Membrane</keyword>
<evidence type="ECO:0000313" key="2">
    <source>
        <dbReference type="EMBL" id="PAB58298.1"/>
    </source>
</evidence>
<dbReference type="AlphaFoldDB" id="A0A267MH96"/>
<dbReference type="InterPro" id="IPR032820">
    <property type="entry name" value="ATPase_put"/>
</dbReference>
<accession>A0A267MH96</accession>
<keyword evidence="3" id="KW-1185">Reference proteome</keyword>
<feature type="transmembrane region" description="Helical" evidence="1">
    <location>
        <begin position="42"/>
        <end position="63"/>
    </location>
</feature>
<evidence type="ECO:0000313" key="3">
    <source>
        <dbReference type="Proteomes" id="UP000216024"/>
    </source>
</evidence>
<organism evidence="2 3">
    <name type="scientific">Anaeromicrobium sediminis</name>
    <dbReference type="NCBI Taxonomy" id="1478221"/>
    <lineage>
        <taxon>Bacteria</taxon>
        <taxon>Bacillati</taxon>
        <taxon>Bacillota</taxon>
        <taxon>Clostridia</taxon>
        <taxon>Peptostreptococcales</taxon>
        <taxon>Thermotaleaceae</taxon>
        <taxon>Anaeromicrobium</taxon>
    </lineage>
</organism>
<keyword evidence="1" id="KW-1133">Transmembrane helix</keyword>
<name>A0A267MH96_9FIRM</name>
<gene>
    <name evidence="2" type="ORF">CCE28_16000</name>
</gene>